<dbReference type="InterPro" id="IPR006168">
    <property type="entry name" value="G3P_DH_NAD-dep"/>
</dbReference>
<feature type="binding site" evidence="17">
    <location>
        <begin position="17"/>
        <end position="22"/>
    </location>
    <ligand>
        <name>NAD(+)</name>
        <dbReference type="ChEBI" id="CHEBI:57540"/>
    </ligand>
</feature>
<comment type="function">
    <text evidence="14">Catalyzes the reduction of the glycolytic intermediate dihydroxyacetone phosphate (DHAP) to sn-glycerol 3-phosphate (G3P), the key precursor for phospholipid synthesis.</text>
</comment>
<dbReference type="GO" id="GO:0141153">
    <property type="term" value="F:glycerol-3-phosphate dehydrogenase (NADP+) activity"/>
    <property type="evidence" value="ECO:0007669"/>
    <property type="project" value="RHEA"/>
</dbReference>
<evidence type="ECO:0000313" key="22">
    <source>
        <dbReference type="Proteomes" id="UP000292781"/>
    </source>
</evidence>
<keyword evidence="2 14" id="KW-0444">Lipid biosynthesis</keyword>
<evidence type="ECO:0000256" key="16">
    <source>
        <dbReference type="PIRSR" id="PIRSR000114-2"/>
    </source>
</evidence>
<evidence type="ECO:0000256" key="18">
    <source>
        <dbReference type="RuleBase" id="RU000437"/>
    </source>
</evidence>
<evidence type="ECO:0000256" key="7">
    <source>
        <dbReference type="ARBA" id="ARBA00023098"/>
    </source>
</evidence>
<comment type="pathway">
    <text evidence="14">Membrane lipid metabolism; glycerophospholipid metabolism.</text>
</comment>
<dbReference type="PIRSF" id="PIRSF000114">
    <property type="entry name" value="Glycerol-3-P_dh"/>
    <property type="match status" value="1"/>
</dbReference>
<keyword evidence="3 14" id="KW-0547">Nucleotide-binding</keyword>
<evidence type="ECO:0000256" key="9">
    <source>
        <dbReference type="ARBA" id="ARBA00023264"/>
    </source>
</evidence>
<keyword evidence="5 14" id="KW-0560">Oxidoreductase</keyword>
<dbReference type="PROSITE" id="PS00957">
    <property type="entry name" value="NAD_G3PDH"/>
    <property type="match status" value="1"/>
</dbReference>
<feature type="binding site" evidence="14">
    <location>
        <position position="114"/>
    </location>
    <ligand>
        <name>NADPH</name>
        <dbReference type="ChEBI" id="CHEBI:57783"/>
    </ligand>
</feature>
<dbReference type="Gene3D" id="3.40.50.720">
    <property type="entry name" value="NAD(P)-binding Rossmann-like Domain"/>
    <property type="match status" value="1"/>
</dbReference>
<evidence type="ECO:0000256" key="17">
    <source>
        <dbReference type="PIRSR" id="PIRSR000114-3"/>
    </source>
</evidence>
<feature type="binding site" evidence="14">
    <location>
        <position position="197"/>
    </location>
    <ligand>
        <name>sn-glycerol 3-phosphate</name>
        <dbReference type="ChEBI" id="CHEBI:57597"/>
    </ligand>
</feature>
<evidence type="ECO:0000256" key="14">
    <source>
        <dbReference type="HAMAP-Rule" id="MF_00394"/>
    </source>
</evidence>
<evidence type="ECO:0000256" key="13">
    <source>
        <dbReference type="ARBA" id="ARBA00080511"/>
    </source>
</evidence>
<feature type="binding site" evidence="14">
    <location>
        <position position="262"/>
    </location>
    <ligand>
        <name>sn-glycerol 3-phosphate</name>
        <dbReference type="ChEBI" id="CHEBI:57597"/>
    </ligand>
</feature>
<dbReference type="FunFam" id="1.10.1040.10:FF:000001">
    <property type="entry name" value="Glycerol-3-phosphate dehydrogenase [NAD(P)+]"/>
    <property type="match status" value="1"/>
</dbReference>
<feature type="binding site" evidence="14">
    <location>
        <position position="144"/>
    </location>
    <ligand>
        <name>sn-glycerol 3-phosphate</name>
        <dbReference type="ChEBI" id="CHEBI:57597"/>
    </ligand>
</feature>
<feature type="binding site" evidence="14">
    <location>
        <position position="142"/>
    </location>
    <ligand>
        <name>sn-glycerol 3-phosphate</name>
        <dbReference type="ChEBI" id="CHEBI:57597"/>
    </ligand>
</feature>
<feature type="domain" description="Glycerol-3-phosphate dehydrogenase NAD-dependent N-terminal" evidence="19">
    <location>
        <begin position="13"/>
        <end position="165"/>
    </location>
</feature>
<evidence type="ECO:0000259" key="20">
    <source>
        <dbReference type="Pfam" id="PF07479"/>
    </source>
</evidence>
<dbReference type="InterPro" id="IPR013328">
    <property type="entry name" value="6PGD_dom2"/>
</dbReference>
<sequence>MIETSPLAPIERVAVIGAGAWGTALALVALRAGRSVTLLARDAATVGAYATAGRNPRLGDLALDPGLVVTLDADAALAGADLVILAVPTQATRAAARAHAGRIAAGVPVVGAAKGLEHGTRALVTEILAEELPGTRAAILSGPSFAADVARGLPTAVTVAALDDAVAEGVARALSSPSFRPYASHDVVGVQIGGALKNVLAIASGIVVGRGLGASAQAALTARGFAELTRLGQALGAEAETLMGLSGLGDLVLTATSPQSRNFTLGLALGAGGRIADLTATGRTLAEGVHTAAVAVDFAAAHGVELPITAAVAEVVAERLGVDAAIDRLMSRPLKRETA</sequence>
<accession>A0A4V2KT94</accession>
<proteinExistence type="inferred from homology"/>
<feature type="binding site" evidence="17">
    <location>
        <position position="261"/>
    </location>
    <ligand>
        <name>NAD(+)</name>
        <dbReference type="ChEBI" id="CHEBI:57540"/>
    </ligand>
</feature>
<dbReference type="SUPFAM" id="SSF51735">
    <property type="entry name" value="NAD(P)-binding Rossmann-fold domains"/>
    <property type="match status" value="1"/>
</dbReference>
<feature type="binding site" evidence="14">
    <location>
        <position position="21"/>
    </location>
    <ligand>
        <name>NADPH</name>
        <dbReference type="ChEBI" id="CHEBI:57783"/>
    </ligand>
</feature>
<keyword evidence="14" id="KW-0963">Cytoplasm</keyword>
<dbReference type="GO" id="GO:0046168">
    <property type="term" value="P:glycerol-3-phosphate catabolic process"/>
    <property type="evidence" value="ECO:0007669"/>
    <property type="project" value="InterPro"/>
</dbReference>
<evidence type="ECO:0000256" key="8">
    <source>
        <dbReference type="ARBA" id="ARBA00023209"/>
    </source>
</evidence>
<dbReference type="SUPFAM" id="SSF48179">
    <property type="entry name" value="6-phosphogluconate dehydrogenase C-terminal domain-like"/>
    <property type="match status" value="1"/>
</dbReference>
<comment type="catalytic activity">
    <reaction evidence="10">
        <text>sn-glycerol 3-phosphate + NADP(+) = dihydroxyacetone phosphate + NADPH + H(+)</text>
        <dbReference type="Rhea" id="RHEA:11096"/>
        <dbReference type="ChEBI" id="CHEBI:15378"/>
        <dbReference type="ChEBI" id="CHEBI:57597"/>
        <dbReference type="ChEBI" id="CHEBI:57642"/>
        <dbReference type="ChEBI" id="CHEBI:57783"/>
        <dbReference type="ChEBI" id="CHEBI:58349"/>
        <dbReference type="EC" id="1.1.1.94"/>
    </reaction>
    <physiologicalReaction direction="right-to-left" evidence="10">
        <dbReference type="Rhea" id="RHEA:11098"/>
    </physiologicalReaction>
</comment>
<dbReference type="InterPro" id="IPR011128">
    <property type="entry name" value="G3P_DH_NAD-dep_N"/>
</dbReference>
<comment type="similarity">
    <text evidence="1 14 18">Belongs to the NAD-dependent glycerol-3-phosphate dehydrogenase family.</text>
</comment>
<dbReference type="OrthoDB" id="9812273at2"/>
<evidence type="ECO:0000313" key="21">
    <source>
        <dbReference type="EMBL" id="TBW36316.1"/>
    </source>
</evidence>
<dbReference type="GO" id="GO:0051287">
    <property type="term" value="F:NAD binding"/>
    <property type="evidence" value="ECO:0007669"/>
    <property type="project" value="InterPro"/>
</dbReference>
<feature type="active site" description="Proton acceptor" evidence="14 15">
    <location>
        <position position="197"/>
    </location>
</feature>
<dbReference type="GO" id="GO:0005829">
    <property type="term" value="C:cytosol"/>
    <property type="evidence" value="ECO:0007669"/>
    <property type="project" value="TreeGrafter"/>
</dbReference>
<feature type="domain" description="Glycerol-3-phosphate dehydrogenase NAD-dependent C-terminal" evidence="20">
    <location>
        <begin position="186"/>
        <end position="326"/>
    </location>
</feature>
<dbReference type="EMBL" id="SJFN01000021">
    <property type="protein sequence ID" value="TBW36316.1"/>
    <property type="molecule type" value="Genomic_DNA"/>
</dbReference>
<feature type="binding site" evidence="17">
    <location>
        <position position="146"/>
    </location>
    <ligand>
        <name>NAD(+)</name>
        <dbReference type="ChEBI" id="CHEBI:57540"/>
    </ligand>
</feature>
<dbReference type="InterPro" id="IPR006109">
    <property type="entry name" value="G3P_DH_NAD-dep_C"/>
</dbReference>
<evidence type="ECO:0000256" key="4">
    <source>
        <dbReference type="ARBA" id="ARBA00022857"/>
    </source>
</evidence>
<gene>
    <name evidence="14" type="primary">gpsA</name>
    <name evidence="21" type="ORF">EYW49_14525</name>
</gene>
<feature type="binding site" evidence="16">
    <location>
        <begin position="261"/>
        <end position="262"/>
    </location>
    <ligand>
        <name>substrate</name>
    </ligand>
</feature>
<dbReference type="Proteomes" id="UP000292781">
    <property type="component" value="Unassembled WGS sequence"/>
</dbReference>
<feature type="binding site" evidence="14">
    <location>
        <position position="114"/>
    </location>
    <ligand>
        <name>sn-glycerol 3-phosphate</name>
        <dbReference type="ChEBI" id="CHEBI:57597"/>
    </ligand>
</feature>
<dbReference type="UniPathway" id="UPA00940"/>
<dbReference type="GO" id="GO:0141152">
    <property type="term" value="F:glycerol-3-phosphate dehydrogenase (NAD+) activity"/>
    <property type="evidence" value="ECO:0007669"/>
    <property type="project" value="RHEA"/>
</dbReference>
<dbReference type="Pfam" id="PF07479">
    <property type="entry name" value="NAD_Gly3P_dh_C"/>
    <property type="match status" value="1"/>
</dbReference>
<comment type="catalytic activity">
    <reaction evidence="14">
        <text>sn-glycerol 3-phosphate + NAD(+) = dihydroxyacetone phosphate + NADH + H(+)</text>
        <dbReference type="Rhea" id="RHEA:11092"/>
        <dbReference type="ChEBI" id="CHEBI:15378"/>
        <dbReference type="ChEBI" id="CHEBI:57540"/>
        <dbReference type="ChEBI" id="CHEBI:57597"/>
        <dbReference type="ChEBI" id="CHEBI:57642"/>
        <dbReference type="ChEBI" id="CHEBI:57945"/>
        <dbReference type="EC" id="1.1.1.94"/>
    </reaction>
</comment>
<evidence type="ECO:0000256" key="10">
    <source>
        <dbReference type="ARBA" id="ARBA00052716"/>
    </source>
</evidence>
<comment type="caution">
    <text evidence="21">The sequence shown here is derived from an EMBL/GenBank/DDBJ whole genome shotgun (WGS) entry which is preliminary data.</text>
</comment>
<feature type="binding site" evidence="14">
    <location>
        <position position="260"/>
    </location>
    <ligand>
        <name>sn-glycerol 3-phosphate</name>
        <dbReference type="ChEBI" id="CHEBI:57597"/>
    </ligand>
</feature>
<name>A0A4V2KT94_9HYPH</name>
<evidence type="ECO:0000256" key="2">
    <source>
        <dbReference type="ARBA" id="ARBA00022516"/>
    </source>
</evidence>
<feature type="binding site" evidence="14">
    <location>
        <position position="250"/>
    </location>
    <ligand>
        <name>sn-glycerol 3-phosphate</name>
        <dbReference type="ChEBI" id="CHEBI:57597"/>
    </ligand>
</feature>
<dbReference type="InterPro" id="IPR036291">
    <property type="entry name" value="NAD(P)-bd_dom_sf"/>
</dbReference>
<dbReference type="InterPro" id="IPR008927">
    <property type="entry name" value="6-PGluconate_DH-like_C_sf"/>
</dbReference>
<keyword evidence="22" id="KW-1185">Reference proteome</keyword>
<dbReference type="GO" id="GO:0005975">
    <property type="term" value="P:carbohydrate metabolic process"/>
    <property type="evidence" value="ECO:0007669"/>
    <property type="project" value="InterPro"/>
</dbReference>
<feature type="binding site" evidence="14">
    <location>
        <position position="261"/>
    </location>
    <ligand>
        <name>NADPH</name>
        <dbReference type="ChEBI" id="CHEBI:57783"/>
    </ligand>
</feature>
<feature type="binding site" evidence="14">
    <location>
        <position position="287"/>
    </location>
    <ligand>
        <name>NADPH</name>
        <dbReference type="ChEBI" id="CHEBI:57783"/>
    </ligand>
</feature>
<comment type="caution">
    <text evidence="14">Lacks conserved residue(s) required for the propagation of feature annotation.</text>
</comment>
<feature type="binding site" evidence="14">
    <location>
        <position position="261"/>
    </location>
    <ligand>
        <name>sn-glycerol 3-phosphate</name>
        <dbReference type="ChEBI" id="CHEBI:57597"/>
    </ligand>
</feature>
<evidence type="ECO:0000259" key="19">
    <source>
        <dbReference type="Pfam" id="PF01210"/>
    </source>
</evidence>
<dbReference type="NCBIfam" id="NF000940">
    <property type="entry name" value="PRK00094.1-2"/>
    <property type="match status" value="1"/>
</dbReference>
<evidence type="ECO:0000256" key="11">
    <source>
        <dbReference type="ARBA" id="ARBA00066687"/>
    </source>
</evidence>
<comment type="subcellular location">
    <subcellularLocation>
        <location evidence="14">Cytoplasm</location>
    </subcellularLocation>
</comment>
<keyword evidence="6 14" id="KW-0520">NAD</keyword>
<evidence type="ECO:0000256" key="3">
    <source>
        <dbReference type="ARBA" id="ARBA00022741"/>
    </source>
</evidence>
<dbReference type="AlphaFoldDB" id="A0A4V2KT94"/>
<dbReference type="Gene3D" id="1.10.1040.10">
    <property type="entry name" value="N-(1-d-carboxylethyl)-l-norvaline Dehydrogenase, domain 2"/>
    <property type="match status" value="1"/>
</dbReference>
<keyword evidence="8 14" id="KW-0594">Phospholipid biosynthesis</keyword>
<keyword evidence="9 14" id="KW-1208">Phospholipid metabolism</keyword>
<evidence type="ECO:0000256" key="12">
    <source>
        <dbReference type="ARBA" id="ARBA00069372"/>
    </source>
</evidence>
<feature type="binding site" evidence="14">
    <location>
        <position position="146"/>
    </location>
    <ligand>
        <name>NADPH</name>
        <dbReference type="ChEBI" id="CHEBI:57783"/>
    </ligand>
</feature>
<evidence type="ECO:0000256" key="1">
    <source>
        <dbReference type="ARBA" id="ARBA00011009"/>
    </source>
</evidence>
<dbReference type="HAMAP" id="MF_00394">
    <property type="entry name" value="NAD_Glyc3P_dehydrog"/>
    <property type="match status" value="1"/>
</dbReference>
<dbReference type="PANTHER" id="PTHR11728:SF1">
    <property type="entry name" value="GLYCEROL-3-PHOSPHATE DEHYDROGENASE [NAD(+)] 2, CHLOROPLASTIC"/>
    <property type="match status" value="1"/>
</dbReference>
<evidence type="ECO:0000256" key="15">
    <source>
        <dbReference type="PIRSR" id="PIRSR000114-1"/>
    </source>
</evidence>
<feature type="binding site" evidence="14">
    <location>
        <position position="41"/>
    </location>
    <ligand>
        <name>NADPH</name>
        <dbReference type="ChEBI" id="CHEBI:57783"/>
    </ligand>
</feature>
<feature type="binding site" evidence="14">
    <location>
        <position position="285"/>
    </location>
    <ligand>
        <name>NADPH</name>
        <dbReference type="ChEBI" id="CHEBI:57783"/>
    </ligand>
</feature>
<evidence type="ECO:0000256" key="6">
    <source>
        <dbReference type="ARBA" id="ARBA00023027"/>
    </source>
</evidence>
<dbReference type="GO" id="GO:0008654">
    <property type="term" value="P:phospholipid biosynthetic process"/>
    <property type="evidence" value="ECO:0007669"/>
    <property type="project" value="UniProtKB-KW"/>
</dbReference>
<organism evidence="21 22">
    <name type="scientific">Siculibacillus lacustris</name>
    <dbReference type="NCBI Taxonomy" id="1549641"/>
    <lineage>
        <taxon>Bacteria</taxon>
        <taxon>Pseudomonadati</taxon>
        <taxon>Pseudomonadota</taxon>
        <taxon>Alphaproteobacteria</taxon>
        <taxon>Hyphomicrobiales</taxon>
        <taxon>Ancalomicrobiaceae</taxon>
        <taxon>Siculibacillus</taxon>
    </lineage>
</organism>
<reference evidence="21 22" key="1">
    <citation type="submission" date="2019-02" db="EMBL/GenBank/DDBJ databases">
        <title>Siculibacillus lacustris gen. nov., sp. nov., a new rosette-forming bacterium isolated from a freshwater crater lake (Lake St. Ana, Romania).</title>
        <authorList>
            <person name="Felfoldi T."/>
            <person name="Marton Z."/>
            <person name="Szabo A."/>
            <person name="Mentes A."/>
            <person name="Boka K."/>
            <person name="Marialigeti K."/>
            <person name="Mathe I."/>
            <person name="Koncz M."/>
            <person name="Schumann P."/>
            <person name="Toth E."/>
        </authorList>
    </citation>
    <scope>NUCLEOTIDE SEQUENCE [LARGE SCALE GENOMIC DNA]</scope>
    <source>
        <strain evidence="21 22">SA-279</strain>
    </source>
</reference>
<dbReference type="NCBIfam" id="NF000942">
    <property type="entry name" value="PRK00094.1-4"/>
    <property type="match status" value="1"/>
</dbReference>
<dbReference type="PANTHER" id="PTHR11728">
    <property type="entry name" value="GLYCEROL-3-PHOSPHATE DEHYDROGENASE"/>
    <property type="match status" value="1"/>
</dbReference>
<dbReference type="EC" id="1.1.1.94" evidence="11 14"/>
<keyword evidence="7 14" id="KW-0443">Lipid metabolism</keyword>
<dbReference type="RefSeq" id="WP_131310312.1">
    <property type="nucleotide sequence ID" value="NZ_SJFN01000021.1"/>
</dbReference>
<dbReference type="PRINTS" id="PR00077">
    <property type="entry name" value="GPDHDRGNASE"/>
</dbReference>
<dbReference type="Pfam" id="PF01210">
    <property type="entry name" value="NAD_Gly3P_dh_N"/>
    <property type="match status" value="1"/>
</dbReference>
<dbReference type="FunFam" id="3.40.50.720:FF:000019">
    <property type="entry name" value="Glycerol-3-phosphate dehydrogenase [NAD(P)+]"/>
    <property type="match status" value="1"/>
</dbReference>
<dbReference type="GO" id="GO:0006650">
    <property type="term" value="P:glycerophospholipid metabolic process"/>
    <property type="evidence" value="ECO:0007669"/>
    <property type="project" value="UniProtKB-UniRule"/>
</dbReference>
<keyword evidence="4 14" id="KW-0521">NADP</keyword>
<dbReference type="GO" id="GO:0046167">
    <property type="term" value="P:glycerol-3-phosphate biosynthetic process"/>
    <property type="evidence" value="ECO:0007669"/>
    <property type="project" value="UniProtKB-UniRule"/>
</dbReference>
<evidence type="ECO:0000256" key="5">
    <source>
        <dbReference type="ARBA" id="ARBA00023002"/>
    </source>
</evidence>
<protein>
    <recommendedName>
        <fullName evidence="12 14">Glycerol-3-phosphate dehydrogenase [NAD(P)+]</fullName>
        <ecNumber evidence="11 14">1.1.1.94</ecNumber>
    </recommendedName>
    <alternativeName>
        <fullName evidence="14">NAD(P)(+)-dependent glycerol-3-phosphate dehydrogenase</fullName>
    </alternativeName>
    <alternativeName>
        <fullName evidence="13 14">NAD(P)H-dependent dihydroxyacetone-phosphate reductase</fullName>
    </alternativeName>
</protein>
<feature type="binding site" evidence="16">
    <location>
        <position position="114"/>
    </location>
    <ligand>
        <name>substrate</name>
    </ligand>
</feature>